<keyword evidence="2" id="KW-1185">Reference proteome</keyword>
<dbReference type="RefSeq" id="WP_187670913.1">
    <property type="nucleotide sequence ID" value="NZ_CAJFCI010000037.1"/>
</dbReference>
<evidence type="ECO:0000313" key="1">
    <source>
        <dbReference type="EMBL" id="CAD5107573.1"/>
    </source>
</evidence>
<comment type="caution">
    <text evidence="1">The sequence shown here is derived from an EMBL/GenBank/DDBJ whole genome shotgun (WGS) entry which is preliminary data.</text>
</comment>
<dbReference type="EMBL" id="CAJFCI010000037">
    <property type="protein sequence ID" value="CAD5107573.1"/>
    <property type="molecule type" value="Genomic_DNA"/>
</dbReference>
<organism evidence="1 2">
    <name type="scientific">Zestomonas carbonaria</name>
    <dbReference type="NCBI Taxonomy" id="2762745"/>
    <lineage>
        <taxon>Bacteria</taxon>
        <taxon>Pseudomonadati</taxon>
        <taxon>Pseudomonadota</taxon>
        <taxon>Gammaproteobacteria</taxon>
        <taxon>Pseudomonadales</taxon>
        <taxon>Pseudomonadaceae</taxon>
        <taxon>Zestomonas</taxon>
    </lineage>
</organism>
<name>A0A7U7EM58_9GAMM</name>
<accession>A0A7U7EM58</accession>
<proteinExistence type="predicted"/>
<sequence>MATDPAQVLRDAWPWLRAEYQKLDDNLRELTAALSDPTASGAERDNALIASAELLCRTIRACRQKDLFSAVGEDLAAQGVHVKALQREIQEHLENILKREEAVLVVAGLDHRAAQSLMQEVSQAPRHIWGIDPLHYTMLDRKVMLATEDICHRFPKTRLELRELEFRNLVKRVKAKYGIVGGLAIAAANTTITVLVPEPVSITKFSGLIGAAYISYSAGDD</sequence>
<protein>
    <submittedName>
        <fullName evidence="1">Uncharacterized protein</fullName>
    </submittedName>
</protein>
<dbReference type="Proteomes" id="UP000583387">
    <property type="component" value="Unassembled WGS sequence"/>
</dbReference>
<evidence type="ECO:0000313" key="2">
    <source>
        <dbReference type="Proteomes" id="UP000583387"/>
    </source>
</evidence>
<reference evidence="1 2" key="1">
    <citation type="submission" date="2020-08" db="EMBL/GenBank/DDBJ databases">
        <authorList>
            <person name="Criscuolo A."/>
        </authorList>
    </citation>
    <scope>NUCLEOTIDE SEQUENCE [LARGE SCALE GENOMIC DNA]</scope>
    <source>
        <strain evidence="1">CIP111764</strain>
    </source>
</reference>
<dbReference type="AlphaFoldDB" id="A0A7U7EM58"/>
<gene>
    <name evidence="1" type="ORF">PSEWESI4_01846</name>
</gene>